<comment type="caution">
    <text evidence="7">The sequence shown here is derived from an EMBL/GenBank/DDBJ whole genome shotgun (WGS) entry which is preliminary data.</text>
</comment>
<comment type="subcellular location">
    <subcellularLocation>
        <location evidence="1">Cell membrane</location>
        <topology evidence="1">Multi-pass membrane protein</topology>
    </subcellularLocation>
</comment>
<keyword evidence="4" id="KW-0812">Transmembrane</keyword>
<protein>
    <recommendedName>
        <fullName evidence="9">CBS domain-containing protein</fullName>
    </recommendedName>
</protein>
<dbReference type="PANTHER" id="PTHR43099:SF2">
    <property type="entry name" value="UPF0053 PROTEIN YRKA"/>
    <property type="match status" value="1"/>
</dbReference>
<feature type="non-terminal residue" evidence="7">
    <location>
        <position position="116"/>
    </location>
</feature>
<evidence type="ECO:0000313" key="8">
    <source>
        <dbReference type="Proteomes" id="UP000305222"/>
    </source>
</evidence>
<dbReference type="PROSITE" id="PS51846">
    <property type="entry name" value="CNNM"/>
    <property type="match status" value="1"/>
</dbReference>
<name>A0A4U2ZWH1_9BACI</name>
<evidence type="ECO:0000256" key="3">
    <source>
        <dbReference type="PROSITE-ProRule" id="PRU00703"/>
    </source>
</evidence>
<dbReference type="InterPro" id="IPR002550">
    <property type="entry name" value="CNNM"/>
</dbReference>
<feature type="domain" description="CNNM transmembrane" evidence="6">
    <location>
        <begin position="1"/>
        <end position="34"/>
    </location>
</feature>
<dbReference type="PANTHER" id="PTHR43099">
    <property type="entry name" value="UPF0053 PROTEIN YRKA"/>
    <property type="match status" value="1"/>
</dbReference>
<gene>
    <name evidence="7" type="ORF">FC699_35895</name>
</gene>
<dbReference type="InterPro" id="IPR046342">
    <property type="entry name" value="CBS_dom_sf"/>
</dbReference>
<dbReference type="Proteomes" id="UP000305222">
    <property type="component" value="Unassembled WGS sequence"/>
</dbReference>
<dbReference type="AlphaFoldDB" id="A0A4U2ZWH1"/>
<dbReference type="SUPFAM" id="SSF54631">
    <property type="entry name" value="CBS-domain pair"/>
    <property type="match status" value="1"/>
</dbReference>
<dbReference type="Gene3D" id="3.10.580.10">
    <property type="entry name" value="CBS-domain"/>
    <property type="match status" value="1"/>
</dbReference>
<dbReference type="InterPro" id="IPR000644">
    <property type="entry name" value="CBS_dom"/>
</dbReference>
<feature type="non-terminal residue" evidence="7">
    <location>
        <position position="1"/>
    </location>
</feature>
<sequence length="116" mass="13538">GLEPAKENELAHSEEELRLILGESFKSGEINQTEYKYVNNIFEFDDRVAKEIMVPRTEMICLSTENTLEENMDIVATEKYTRYPIIEKDKDDIIGMINTKEVFHDQTKDIHKPLES</sequence>
<evidence type="ECO:0000313" key="7">
    <source>
        <dbReference type="EMBL" id="TKI79514.1"/>
    </source>
</evidence>
<organism evidence="7 8">
    <name type="scientific">Bacillus wiedmannii</name>
    <dbReference type="NCBI Taxonomy" id="1890302"/>
    <lineage>
        <taxon>Bacteria</taxon>
        <taxon>Bacillati</taxon>
        <taxon>Bacillota</taxon>
        <taxon>Bacilli</taxon>
        <taxon>Bacillales</taxon>
        <taxon>Bacillaceae</taxon>
        <taxon>Bacillus</taxon>
        <taxon>Bacillus cereus group</taxon>
    </lineage>
</organism>
<keyword evidence="3" id="KW-0129">CBS domain</keyword>
<evidence type="ECO:0000256" key="4">
    <source>
        <dbReference type="PROSITE-ProRule" id="PRU01193"/>
    </source>
</evidence>
<keyword evidence="2" id="KW-1003">Cell membrane</keyword>
<evidence type="ECO:0000256" key="2">
    <source>
        <dbReference type="ARBA" id="ARBA00022475"/>
    </source>
</evidence>
<evidence type="ECO:0000259" key="6">
    <source>
        <dbReference type="PROSITE" id="PS51846"/>
    </source>
</evidence>
<accession>A0A4U2ZWH1</accession>
<keyword evidence="4" id="KW-1133">Transmembrane helix</keyword>
<dbReference type="InterPro" id="IPR051676">
    <property type="entry name" value="UPF0053_domain"/>
</dbReference>
<dbReference type="PROSITE" id="PS51371">
    <property type="entry name" value="CBS"/>
    <property type="match status" value="1"/>
</dbReference>
<dbReference type="GO" id="GO:0005886">
    <property type="term" value="C:plasma membrane"/>
    <property type="evidence" value="ECO:0007669"/>
    <property type="project" value="UniProtKB-SubCell"/>
</dbReference>
<evidence type="ECO:0008006" key="9">
    <source>
        <dbReference type="Google" id="ProtNLM"/>
    </source>
</evidence>
<reference evidence="7 8" key="1">
    <citation type="journal article" date="2019" name="Environ. Microbiol.">
        <title>An active ?-lactamase is a part of an orchestrated cell wall stress resistance network of Bacillus subtilis and related rhizosphere species.</title>
        <authorList>
            <person name="Bucher T."/>
            <person name="Keren-Paz A."/>
            <person name="Hausser J."/>
            <person name="Olender T."/>
            <person name="Cytryn E."/>
            <person name="Kolodkin-Gal I."/>
        </authorList>
    </citation>
    <scope>NUCLEOTIDE SEQUENCE [LARGE SCALE GENOMIC DNA]</scope>
    <source>
        <strain evidence="7 8">I5</strain>
    </source>
</reference>
<evidence type="ECO:0000259" key="5">
    <source>
        <dbReference type="PROSITE" id="PS51371"/>
    </source>
</evidence>
<dbReference type="EMBL" id="SZON01003580">
    <property type="protein sequence ID" value="TKI79514.1"/>
    <property type="molecule type" value="Genomic_DNA"/>
</dbReference>
<keyword evidence="4" id="KW-0472">Membrane</keyword>
<proteinExistence type="predicted"/>
<dbReference type="Pfam" id="PF00571">
    <property type="entry name" value="CBS"/>
    <property type="match status" value="1"/>
</dbReference>
<evidence type="ECO:0000256" key="1">
    <source>
        <dbReference type="ARBA" id="ARBA00004651"/>
    </source>
</evidence>
<feature type="domain" description="CBS" evidence="5">
    <location>
        <begin position="53"/>
        <end position="114"/>
    </location>
</feature>